<gene>
    <name evidence="3" type="ORF">P0Y48_03225</name>
</gene>
<dbReference type="EMBL" id="CP119321">
    <property type="protein sequence ID" value="WEK14239.1"/>
    <property type="molecule type" value="Genomic_DNA"/>
</dbReference>
<proteinExistence type="predicted"/>
<protein>
    <submittedName>
        <fullName evidence="3">DUF3099 domain-containing protein</fullName>
    </submittedName>
</protein>
<keyword evidence="2" id="KW-1133">Transmembrane helix</keyword>
<dbReference type="Pfam" id="PF11298">
    <property type="entry name" value="DUF3099"/>
    <property type="match status" value="1"/>
</dbReference>
<reference evidence="3" key="1">
    <citation type="submission" date="2023-03" db="EMBL/GenBank/DDBJ databases">
        <title>Andean soil-derived lignocellulolytic bacterial consortium as a source of novel taxa and putative plastic-active enzymes.</title>
        <authorList>
            <person name="Diaz-Garcia L."/>
            <person name="Chuvochina M."/>
            <person name="Feuerriegel G."/>
            <person name="Bunk B."/>
            <person name="Sproer C."/>
            <person name="Streit W.R."/>
            <person name="Rodriguez L.M."/>
            <person name="Overmann J."/>
            <person name="Jimenez D.J."/>
        </authorList>
    </citation>
    <scope>NUCLEOTIDE SEQUENCE</scope>
    <source>
        <strain evidence="3">MAG 4610</strain>
    </source>
</reference>
<feature type="region of interest" description="Disordered" evidence="1">
    <location>
        <begin position="89"/>
        <end position="115"/>
    </location>
</feature>
<name>A0AAJ6B4K2_9MICO</name>
<keyword evidence="2" id="KW-0472">Membrane</keyword>
<accession>A0AAJ6B4K2</accession>
<feature type="transmembrane region" description="Helical" evidence="2">
    <location>
        <begin position="27"/>
        <end position="47"/>
    </location>
</feature>
<evidence type="ECO:0000256" key="1">
    <source>
        <dbReference type="SAM" id="MobiDB-lite"/>
    </source>
</evidence>
<keyword evidence="2" id="KW-0812">Transmembrane</keyword>
<organism evidence="3 4">
    <name type="scientific">Candidatus Microbacterium phytovorans</name>
    <dbReference type="NCBI Taxonomy" id="3121374"/>
    <lineage>
        <taxon>Bacteria</taxon>
        <taxon>Bacillati</taxon>
        <taxon>Actinomycetota</taxon>
        <taxon>Actinomycetes</taxon>
        <taxon>Micrococcales</taxon>
        <taxon>Microbacteriaceae</taxon>
        <taxon>Microbacterium</taxon>
    </lineage>
</organism>
<dbReference type="AlphaFoldDB" id="A0AAJ6B4K2"/>
<dbReference type="InterPro" id="IPR021449">
    <property type="entry name" value="DUF3099"/>
</dbReference>
<feature type="transmembrane region" description="Helical" evidence="2">
    <location>
        <begin position="53"/>
        <end position="75"/>
    </location>
</feature>
<evidence type="ECO:0000313" key="3">
    <source>
        <dbReference type="EMBL" id="WEK14239.1"/>
    </source>
</evidence>
<dbReference type="Proteomes" id="UP001213972">
    <property type="component" value="Chromosome"/>
</dbReference>
<evidence type="ECO:0000313" key="4">
    <source>
        <dbReference type="Proteomes" id="UP001213972"/>
    </source>
</evidence>
<evidence type="ECO:0000256" key="2">
    <source>
        <dbReference type="SAM" id="Phobius"/>
    </source>
</evidence>
<sequence>MKSRTPQSATSLRRAPRDDAHARMTKYFIMMSVRVVCFVLMVVITPYGWHTGILAVGAVALPYLAVVVANVGSAADEPDAVPPERQITAATAPPAPANPTVIRISESQAKPPAES</sequence>